<name>K9GFF1_PEND2</name>
<dbReference type="OMA" id="AHERADH"/>
<dbReference type="Pfam" id="PF18648">
    <property type="entry name" value="ADPRTs_Tse2"/>
    <property type="match status" value="1"/>
</dbReference>
<comment type="caution">
    <text evidence="2">The sequence shown here is derived from an EMBL/GenBank/DDBJ whole genome shotgun (WGS) entry which is preliminary data.</text>
</comment>
<dbReference type="Proteomes" id="UP000009882">
    <property type="component" value="Unassembled WGS sequence"/>
</dbReference>
<dbReference type="HOGENOM" id="CLU_113396_0_0_1"/>
<gene>
    <name evidence="2" type="ORF">PDIG_47210</name>
</gene>
<sequence length="149" mass="16885">MSRYLARYGYFPKELFRLNNSLSVRLRDRAVKRTGSFDVVTEAGKMKPKAIDPTTYQGPNGASMRPNTQAQKDLVENYTGSQVVRFSIPQGKLDSFHKKLFISKFAGTKLPEDLTLIHEKGDHNSLQPAKEMTLEGKSNNLIFLRQASY</sequence>
<evidence type="ECO:0000259" key="1">
    <source>
        <dbReference type="Pfam" id="PF18648"/>
    </source>
</evidence>
<dbReference type="eggNOG" id="ENOG502RPI1">
    <property type="taxonomic scope" value="Eukaryota"/>
</dbReference>
<keyword evidence="3" id="KW-1185">Reference proteome</keyword>
<dbReference type="InterPro" id="IPR041018">
    <property type="entry name" value="ADPRTs_Tse2"/>
</dbReference>
<dbReference type="InParanoid" id="K9GFF1"/>
<evidence type="ECO:0000313" key="3">
    <source>
        <dbReference type="Proteomes" id="UP000009882"/>
    </source>
</evidence>
<organism evidence="2 3">
    <name type="scientific">Penicillium digitatum (strain PHI26 / CECT 20796)</name>
    <name type="common">Green mold</name>
    <dbReference type="NCBI Taxonomy" id="1170229"/>
    <lineage>
        <taxon>Eukaryota</taxon>
        <taxon>Fungi</taxon>
        <taxon>Dikarya</taxon>
        <taxon>Ascomycota</taxon>
        <taxon>Pezizomycotina</taxon>
        <taxon>Eurotiomycetes</taxon>
        <taxon>Eurotiomycetidae</taxon>
        <taxon>Eurotiales</taxon>
        <taxon>Aspergillaceae</taxon>
        <taxon>Penicillium</taxon>
    </lineage>
</organism>
<dbReference type="OrthoDB" id="10266325at2759"/>
<feature type="domain" description="Tse2 ADP-ribosyltransferase toxin" evidence="1">
    <location>
        <begin position="13"/>
        <end position="134"/>
    </location>
</feature>
<protein>
    <recommendedName>
        <fullName evidence="1">Tse2 ADP-ribosyltransferase toxin domain-containing protein</fullName>
    </recommendedName>
</protein>
<evidence type="ECO:0000313" key="2">
    <source>
        <dbReference type="EMBL" id="EKV12006.1"/>
    </source>
</evidence>
<dbReference type="EMBL" id="AKCT01000187">
    <property type="protein sequence ID" value="EKV12006.1"/>
    <property type="molecule type" value="Genomic_DNA"/>
</dbReference>
<dbReference type="AlphaFoldDB" id="K9GFF1"/>
<proteinExistence type="predicted"/>
<reference evidence="3" key="1">
    <citation type="journal article" date="2012" name="BMC Genomics">
        <title>Genome sequence of the necrotrophic fungus Penicillium digitatum, the main postharvest pathogen of citrus.</title>
        <authorList>
            <person name="Marcet-Houben M."/>
            <person name="Ballester A.-R."/>
            <person name="de la Fuente B."/>
            <person name="Harries E."/>
            <person name="Marcos J.F."/>
            <person name="Gonzalez-Candelas L."/>
            <person name="Gabaldon T."/>
        </authorList>
    </citation>
    <scope>NUCLEOTIDE SEQUENCE [LARGE SCALE GENOMIC DNA]</scope>
    <source>
        <strain evidence="3">PHI26 / CECT 20796</strain>
    </source>
</reference>
<accession>K9GFF1</accession>